<dbReference type="RefSeq" id="WP_011149018.1">
    <property type="nucleotide sequence ID" value="NC_005128.1"/>
</dbReference>
<protein>
    <submittedName>
        <fullName evidence="1">Uncharacterized protein</fullName>
    </submittedName>
</protein>
<sequence length="98" mass="11071">MLDDDYKRFSTSLEEMVNQVQSNLPHAKEQGFKAVGIDVSLDVAQSLIDALESHKAFKTHITRRISELEADKKGQTMEVKAVLNGALIELHRLQNELH</sequence>
<gene>
    <name evidence="1" type="ordered locus">VVP43</name>
</gene>
<dbReference type="KEGG" id="vvy:VVP43"/>
<keyword evidence="1" id="KW-0614">Plasmid</keyword>
<proteinExistence type="predicted"/>
<dbReference type="AlphaFoldDB" id="Q7MBK0"/>
<geneLocation type="plasmid" evidence="1 2">
    <name>pYJ016</name>
</geneLocation>
<accession>Q7MBK0</accession>
<evidence type="ECO:0000313" key="2">
    <source>
        <dbReference type="Proteomes" id="UP000002675"/>
    </source>
</evidence>
<reference evidence="1 2" key="1">
    <citation type="journal article" date="2003" name="Genome Res.">
        <title>Comparative genome analysis of Vibrio vulnificus, a marine pathogen.</title>
        <authorList>
            <person name="Chen C.Y."/>
            <person name="Wu K.M."/>
            <person name="Chang Y.C."/>
            <person name="Chang C.H."/>
            <person name="Tsai H.C."/>
            <person name="Liao T.L."/>
            <person name="Liu Y.M."/>
            <person name="Chen H.J."/>
            <person name="Shen A.B."/>
            <person name="Li J.C."/>
            <person name="Su T.L."/>
            <person name="Shao C.P."/>
            <person name="Lee C.T."/>
            <person name="Hor L.I."/>
            <person name="Tsai S.F."/>
        </authorList>
    </citation>
    <scope>NUCLEOTIDE SEQUENCE [LARGE SCALE GENOMIC DNA]</scope>
    <source>
        <strain evidence="1 2">YJ016</strain>
        <plasmid evidence="1">pYJ016</plasmid>
    </source>
</reference>
<organism evidence="1 2">
    <name type="scientific">Vibrio vulnificus (strain YJ016)</name>
    <dbReference type="NCBI Taxonomy" id="196600"/>
    <lineage>
        <taxon>Bacteria</taxon>
        <taxon>Pseudomonadati</taxon>
        <taxon>Pseudomonadota</taxon>
        <taxon>Gammaproteobacteria</taxon>
        <taxon>Vibrionales</taxon>
        <taxon>Vibrionaceae</taxon>
        <taxon>Vibrio</taxon>
    </lineage>
</organism>
<evidence type="ECO:0000313" key="1">
    <source>
        <dbReference type="EMBL" id="BAC97766.1"/>
    </source>
</evidence>
<dbReference type="HOGENOM" id="CLU_2332886_0_0_6"/>
<name>Q7MBK0_VIBVY</name>
<dbReference type="EMBL" id="AP005352">
    <property type="protein sequence ID" value="BAC97766.1"/>
    <property type="molecule type" value="Genomic_DNA"/>
</dbReference>
<dbReference type="PATRIC" id="fig|196600.6.peg.35"/>
<dbReference type="Proteomes" id="UP000002675">
    <property type="component" value="Plasmid pYJ016"/>
</dbReference>